<gene>
    <name evidence="1" type="ORF">JJQ90_11420</name>
</gene>
<dbReference type="Proteomes" id="UP000689967">
    <property type="component" value="Unassembled WGS sequence"/>
</dbReference>
<comment type="caution">
    <text evidence="1">The sequence shown here is derived from an EMBL/GenBank/DDBJ whole genome shotgun (WGS) entry which is preliminary data.</text>
</comment>
<protein>
    <submittedName>
        <fullName evidence="1">Uncharacterized protein</fullName>
    </submittedName>
</protein>
<keyword evidence="2" id="KW-1185">Reference proteome</keyword>
<organism evidence="1 2">
    <name type="scientific">Falsiroseomonas oleicola</name>
    <dbReference type="NCBI Taxonomy" id="2801474"/>
    <lineage>
        <taxon>Bacteria</taxon>
        <taxon>Pseudomonadati</taxon>
        <taxon>Pseudomonadota</taxon>
        <taxon>Alphaproteobacteria</taxon>
        <taxon>Acetobacterales</taxon>
        <taxon>Roseomonadaceae</taxon>
        <taxon>Falsiroseomonas</taxon>
    </lineage>
</organism>
<dbReference type="RefSeq" id="WP_216875493.1">
    <property type="nucleotide sequence ID" value="NZ_JAERQM010000003.1"/>
</dbReference>
<name>A0ABS6H6M0_9PROT</name>
<evidence type="ECO:0000313" key="2">
    <source>
        <dbReference type="Proteomes" id="UP000689967"/>
    </source>
</evidence>
<evidence type="ECO:0000313" key="1">
    <source>
        <dbReference type="EMBL" id="MBU8544320.1"/>
    </source>
</evidence>
<accession>A0ABS6H6M0</accession>
<proteinExistence type="predicted"/>
<dbReference type="EMBL" id="JAERQM010000003">
    <property type="protein sequence ID" value="MBU8544320.1"/>
    <property type="molecule type" value="Genomic_DNA"/>
</dbReference>
<sequence>MQHRESVPDDHVPGSGMLRIEAGASLPFDLFAAADVELLCGAARRSPVPGLRHQQEALRLSDTAIAFVMERRRRDMTDREKVELMSRMAKLAEELHGFMRRSDIADLWDPDIGHLPAIQLAMDAPHDAEFWRRKDAAKEARYLIGGDSDPQRFLWILQVAATEQARRSTFPSRRGPERQTARHVFVSRVLHAYTAMTGQAPGIGPANGGTRKAGPAARFVAEVCRLMRARLTHHEREVDPGIDGLLASGEAEHVAGQWVSEALRHRTREEQLLAQLRGGPRGSAT</sequence>
<reference evidence="1 2" key="1">
    <citation type="submission" date="2021-01" db="EMBL/GenBank/DDBJ databases">
        <title>Roseomonas sp. nov, a bacterium isolated from an oil production mixture in Yumen Oilfield.</title>
        <authorList>
            <person name="Wu D."/>
        </authorList>
    </citation>
    <scope>NUCLEOTIDE SEQUENCE [LARGE SCALE GENOMIC DNA]</scope>
    <source>
        <strain evidence="1 2">ROY-5-3</strain>
    </source>
</reference>